<dbReference type="OrthoDB" id="1865546at2759"/>
<dbReference type="Proteomes" id="UP000886595">
    <property type="component" value="Unassembled WGS sequence"/>
</dbReference>
<feature type="domain" description="At2g35280-like TPR" evidence="2">
    <location>
        <begin position="49"/>
        <end position="141"/>
    </location>
</feature>
<dbReference type="PANTHER" id="PTHR33784">
    <property type="entry name" value="OS05G0482100 PROTEIN"/>
    <property type="match status" value="1"/>
</dbReference>
<comment type="caution">
    <text evidence="3">The sequence shown here is derived from an EMBL/GenBank/DDBJ whole genome shotgun (WGS) entry which is preliminary data.</text>
</comment>
<dbReference type="InterPro" id="IPR040338">
    <property type="entry name" value="At1g67623-like"/>
</dbReference>
<dbReference type="InterPro" id="IPR057136">
    <property type="entry name" value="At2g35280_TPR_dom"/>
</dbReference>
<feature type="region of interest" description="Disordered" evidence="1">
    <location>
        <begin position="1"/>
        <end position="25"/>
    </location>
</feature>
<name>A0A8X7SDF4_BRACI</name>
<evidence type="ECO:0000256" key="1">
    <source>
        <dbReference type="SAM" id="MobiDB-lite"/>
    </source>
</evidence>
<reference evidence="3 4" key="1">
    <citation type="submission" date="2020-02" db="EMBL/GenBank/DDBJ databases">
        <authorList>
            <person name="Ma Q."/>
            <person name="Huang Y."/>
            <person name="Song X."/>
            <person name="Pei D."/>
        </authorList>
    </citation>
    <scope>NUCLEOTIDE SEQUENCE [LARGE SCALE GENOMIC DNA]</scope>
    <source>
        <strain evidence="3">Sxm20200214</strain>
        <tissue evidence="3">Leaf</tissue>
    </source>
</reference>
<gene>
    <name evidence="3" type="ORF">Bca52824_032948</name>
</gene>
<organism evidence="3 4">
    <name type="scientific">Brassica carinata</name>
    <name type="common">Ethiopian mustard</name>
    <name type="synonym">Abyssinian cabbage</name>
    <dbReference type="NCBI Taxonomy" id="52824"/>
    <lineage>
        <taxon>Eukaryota</taxon>
        <taxon>Viridiplantae</taxon>
        <taxon>Streptophyta</taxon>
        <taxon>Embryophyta</taxon>
        <taxon>Tracheophyta</taxon>
        <taxon>Spermatophyta</taxon>
        <taxon>Magnoliopsida</taxon>
        <taxon>eudicotyledons</taxon>
        <taxon>Gunneridae</taxon>
        <taxon>Pentapetalae</taxon>
        <taxon>rosids</taxon>
        <taxon>malvids</taxon>
        <taxon>Brassicales</taxon>
        <taxon>Brassicaceae</taxon>
        <taxon>Brassiceae</taxon>
        <taxon>Brassica</taxon>
    </lineage>
</organism>
<dbReference type="Pfam" id="PF23310">
    <property type="entry name" value="TPR_27"/>
    <property type="match status" value="1"/>
</dbReference>
<keyword evidence="4" id="KW-1185">Reference proteome</keyword>
<evidence type="ECO:0000313" key="4">
    <source>
        <dbReference type="Proteomes" id="UP000886595"/>
    </source>
</evidence>
<sequence>MGEEMSVNNYNNNPSSDSSNNDHSSSDPNIYFRNLSMAFFVAHPMEFLTKHKRLREECLKHGNLEGHYIEGILQFFVEKDKNKGFFHLRQAAIGGYRDGWYLSGLLMLALERFYKGEKYLDKLQWKTNLSVSDHCKARVLKTLSTICGIMNAGYYTAMVNLECLTKCDQKNSSNHICDECYYYKQLKEFVLFAMNQYN</sequence>
<evidence type="ECO:0000313" key="3">
    <source>
        <dbReference type="EMBL" id="KAG2304297.1"/>
    </source>
</evidence>
<evidence type="ECO:0000259" key="2">
    <source>
        <dbReference type="Pfam" id="PF23310"/>
    </source>
</evidence>
<dbReference type="AlphaFoldDB" id="A0A8X7SDF4"/>
<dbReference type="SUPFAM" id="SSF81901">
    <property type="entry name" value="HCP-like"/>
    <property type="match status" value="1"/>
</dbReference>
<dbReference type="EMBL" id="JAAMPC010000007">
    <property type="protein sequence ID" value="KAG2304297.1"/>
    <property type="molecule type" value="Genomic_DNA"/>
</dbReference>
<dbReference type="PANTHER" id="PTHR33784:SF25">
    <property type="entry name" value="NUCLEIC ACID-BINDING, OB-FOLD-LIKE PROTEIN"/>
    <property type="match status" value="1"/>
</dbReference>
<proteinExistence type="predicted"/>
<protein>
    <recommendedName>
        <fullName evidence="2">At2g35280-like TPR domain-containing protein</fullName>
    </recommendedName>
</protein>
<accession>A0A8X7SDF4</accession>